<evidence type="ECO:0000259" key="1">
    <source>
        <dbReference type="Pfam" id="PF14681"/>
    </source>
</evidence>
<gene>
    <name evidence="2" type="ORF">FKX85_02640</name>
</gene>
<keyword evidence="3" id="KW-1185">Reference proteome</keyword>
<dbReference type="OrthoDB" id="9781675at2"/>
<dbReference type="PANTHER" id="PTHR11608:SF0">
    <property type="entry name" value="BIFUNCTIONAL PROTEIN PYRR"/>
    <property type="match status" value="1"/>
</dbReference>
<name>A0A514CDZ6_9BACT</name>
<feature type="domain" description="Phosphoribosyltransferase" evidence="1">
    <location>
        <begin position="9"/>
        <end position="212"/>
    </location>
</feature>
<dbReference type="NCBIfam" id="NF001097">
    <property type="entry name" value="PRK00129.1"/>
    <property type="match status" value="1"/>
</dbReference>
<dbReference type="EMBL" id="CP041253">
    <property type="protein sequence ID" value="QDH77990.1"/>
    <property type="molecule type" value="Genomic_DNA"/>
</dbReference>
<sequence>MFVLTDQNSIANHYLEGLRDISQQSDRLKFRRNMERLGEILAYELSKSLEYNTHTITTPLADTPSNRLKASPVIIAILRAAIPFYNGVLNYFDQADSGFIGAFRKEETPGSEVEIDFSYLAAPKIEGKEIILVDPMLATGKSLVTSVQQLLKNGTPKNIHIAAAIAAPEGLEYLKSHLGIPYQLWLGAVDEKLNEKAYIVPGLGDAGDLSFGPKR</sequence>
<dbReference type="Pfam" id="PF14681">
    <property type="entry name" value="UPRTase"/>
    <property type="match status" value="1"/>
</dbReference>
<dbReference type="InterPro" id="IPR000836">
    <property type="entry name" value="PRTase_dom"/>
</dbReference>
<proteinExistence type="predicted"/>
<protein>
    <submittedName>
        <fullName evidence="2">Uracil phosphoribosyltransferase</fullName>
        <ecNumber evidence="2">2.4.2.9</ecNumber>
    </submittedName>
</protein>
<dbReference type="GO" id="GO:0004845">
    <property type="term" value="F:uracil phosphoribosyltransferase activity"/>
    <property type="evidence" value="ECO:0007669"/>
    <property type="project" value="UniProtKB-EC"/>
</dbReference>
<reference evidence="2 3" key="1">
    <citation type="submission" date="2019-06" db="EMBL/GenBank/DDBJ databases">
        <title>Echinicola alkalisoli sp. nov. isolated from saline soil.</title>
        <authorList>
            <person name="Sun J.-Q."/>
            <person name="Xu L."/>
        </authorList>
    </citation>
    <scope>NUCLEOTIDE SEQUENCE [LARGE SCALE GENOMIC DNA]</scope>
    <source>
        <strain evidence="2 3">LN3S3</strain>
    </source>
</reference>
<dbReference type="PANTHER" id="PTHR11608">
    <property type="entry name" value="BIFUNCTIONAL PROTEIN PYRR"/>
    <property type="match status" value="1"/>
</dbReference>
<dbReference type="KEGG" id="echi:FKX85_02640"/>
<keyword evidence="2" id="KW-0808">Transferase</keyword>
<dbReference type="EC" id="2.4.2.9" evidence="2"/>
<dbReference type="InterPro" id="IPR050137">
    <property type="entry name" value="PyrR_bifunctional"/>
</dbReference>
<evidence type="ECO:0000313" key="3">
    <source>
        <dbReference type="Proteomes" id="UP000316614"/>
    </source>
</evidence>
<organism evidence="2 3">
    <name type="scientific">Echinicola soli</name>
    <dbReference type="NCBI Taxonomy" id="2591634"/>
    <lineage>
        <taxon>Bacteria</taxon>
        <taxon>Pseudomonadati</taxon>
        <taxon>Bacteroidota</taxon>
        <taxon>Cytophagia</taxon>
        <taxon>Cytophagales</taxon>
        <taxon>Cyclobacteriaceae</taxon>
        <taxon>Echinicola</taxon>
    </lineage>
</organism>
<dbReference type="AlphaFoldDB" id="A0A514CDZ6"/>
<dbReference type="Proteomes" id="UP000316614">
    <property type="component" value="Chromosome"/>
</dbReference>
<dbReference type="Gene3D" id="3.40.50.2020">
    <property type="match status" value="1"/>
</dbReference>
<dbReference type="RefSeq" id="WP_141613253.1">
    <property type="nucleotide sequence ID" value="NZ_CP041253.1"/>
</dbReference>
<dbReference type="InterPro" id="IPR029057">
    <property type="entry name" value="PRTase-like"/>
</dbReference>
<dbReference type="SUPFAM" id="SSF53271">
    <property type="entry name" value="PRTase-like"/>
    <property type="match status" value="1"/>
</dbReference>
<keyword evidence="2" id="KW-0328">Glycosyltransferase</keyword>
<accession>A0A514CDZ6</accession>
<evidence type="ECO:0000313" key="2">
    <source>
        <dbReference type="EMBL" id="QDH77990.1"/>
    </source>
</evidence>
<dbReference type="CDD" id="cd06223">
    <property type="entry name" value="PRTases_typeI"/>
    <property type="match status" value="1"/>
</dbReference>